<keyword evidence="11" id="KW-0670">Pyruvate</keyword>
<keyword evidence="4" id="KW-0808">Transferase</keyword>
<evidence type="ECO:0000256" key="1">
    <source>
        <dbReference type="ARBA" id="ARBA00004997"/>
    </source>
</evidence>
<keyword evidence="6" id="KW-0547">Nucleotide-binding</keyword>
<evidence type="ECO:0000256" key="11">
    <source>
        <dbReference type="ARBA" id="ARBA00023317"/>
    </source>
</evidence>
<dbReference type="SUPFAM" id="SSF51621">
    <property type="entry name" value="Phosphoenolpyruvate/pyruvate domain"/>
    <property type="match status" value="1"/>
</dbReference>
<evidence type="ECO:0000256" key="3">
    <source>
        <dbReference type="ARBA" id="ARBA00012142"/>
    </source>
</evidence>
<evidence type="ECO:0000256" key="5">
    <source>
        <dbReference type="ARBA" id="ARBA00022723"/>
    </source>
</evidence>
<dbReference type="InterPro" id="IPR001697">
    <property type="entry name" value="Pyr_Knase"/>
</dbReference>
<evidence type="ECO:0000256" key="8">
    <source>
        <dbReference type="ARBA" id="ARBA00022840"/>
    </source>
</evidence>
<evidence type="ECO:0000259" key="12">
    <source>
        <dbReference type="Pfam" id="PF00224"/>
    </source>
</evidence>
<feature type="non-terminal residue" evidence="13">
    <location>
        <position position="1"/>
    </location>
</feature>
<keyword evidence="9" id="KW-0460">Magnesium</keyword>
<dbReference type="EMBL" id="UINC01179732">
    <property type="protein sequence ID" value="SVD88563.1"/>
    <property type="molecule type" value="Genomic_DNA"/>
</dbReference>
<evidence type="ECO:0000256" key="7">
    <source>
        <dbReference type="ARBA" id="ARBA00022777"/>
    </source>
</evidence>
<dbReference type="PRINTS" id="PR01050">
    <property type="entry name" value="PYRUVTKNASE"/>
</dbReference>
<dbReference type="EC" id="2.7.1.40" evidence="3"/>
<comment type="pathway">
    <text evidence="1">Carbohydrate degradation; glycolysis; pyruvate from D-glyceraldehyde 3-phosphate: step 5/5.</text>
</comment>
<organism evidence="13">
    <name type="scientific">marine metagenome</name>
    <dbReference type="NCBI Taxonomy" id="408172"/>
    <lineage>
        <taxon>unclassified sequences</taxon>
        <taxon>metagenomes</taxon>
        <taxon>ecological metagenomes</taxon>
    </lineage>
</organism>
<comment type="similarity">
    <text evidence="2">Belongs to the pyruvate kinase family.</text>
</comment>
<dbReference type="Gene3D" id="3.20.20.60">
    <property type="entry name" value="Phosphoenolpyruvate-binding domains"/>
    <property type="match status" value="1"/>
</dbReference>
<dbReference type="GO" id="GO:0016301">
    <property type="term" value="F:kinase activity"/>
    <property type="evidence" value="ECO:0007669"/>
    <property type="project" value="UniProtKB-KW"/>
</dbReference>
<gene>
    <name evidence="13" type="ORF">METZ01_LOCUS441417</name>
</gene>
<feature type="domain" description="Pyruvate kinase barrel" evidence="12">
    <location>
        <begin position="2"/>
        <end position="94"/>
    </location>
</feature>
<dbReference type="PROSITE" id="PS00110">
    <property type="entry name" value="PYRUVATE_KINASE"/>
    <property type="match status" value="1"/>
</dbReference>
<keyword evidence="5" id="KW-0479">Metal-binding</keyword>
<evidence type="ECO:0000256" key="4">
    <source>
        <dbReference type="ARBA" id="ARBA00022679"/>
    </source>
</evidence>
<accession>A0A382YZE5</accession>
<dbReference type="GO" id="GO:0004743">
    <property type="term" value="F:pyruvate kinase activity"/>
    <property type="evidence" value="ECO:0007669"/>
    <property type="project" value="UniProtKB-EC"/>
</dbReference>
<name>A0A382YZE5_9ZZZZ</name>
<dbReference type="Pfam" id="PF00224">
    <property type="entry name" value="PK"/>
    <property type="match status" value="1"/>
</dbReference>
<dbReference type="AlphaFoldDB" id="A0A382YZE5"/>
<dbReference type="PANTHER" id="PTHR11817">
    <property type="entry name" value="PYRUVATE KINASE"/>
    <property type="match status" value="1"/>
</dbReference>
<dbReference type="UniPathway" id="UPA00109">
    <property type="reaction ID" value="UER00188"/>
</dbReference>
<reference evidence="13" key="1">
    <citation type="submission" date="2018-05" db="EMBL/GenBank/DDBJ databases">
        <authorList>
            <person name="Lanie J.A."/>
            <person name="Ng W.-L."/>
            <person name="Kazmierczak K.M."/>
            <person name="Andrzejewski T.M."/>
            <person name="Davidsen T.M."/>
            <person name="Wayne K.J."/>
            <person name="Tettelin H."/>
            <person name="Glass J.I."/>
            <person name="Rusch D."/>
            <person name="Podicherti R."/>
            <person name="Tsui H.-C.T."/>
            <person name="Winkler M.E."/>
        </authorList>
    </citation>
    <scope>NUCLEOTIDE SEQUENCE</scope>
</reference>
<dbReference type="InterPro" id="IPR040442">
    <property type="entry name" value="Pyrv_kinase-like_dom_sf"/>
</dbReference>
<evidence type="ECO:0000256" key="6">
    <source>
        <dbReference type="ARBA" id="ARBA00022741"/>
    </source>
</evidence>
<dbReference type="GO" id="GO:0030955">
    <property type="term" value="F:potassium ion binding"/>
    <property type="evidence" value="ECO:0007669"/>
    <property type="project" value="InterPro"/>
</dbReference>
<proteinExistence type="inferred from homology"/>
<keyword evidence="7" id="KW-0418">Kinase</keyword>
<dbReference type="InterPro" id="IPR015813">
    <property type="entry name" value="Pyrv/PenolPyrv_kinase-like_dom"/>
</dbReference>
<keyword evidence="10" id="KW-0324">Glycolysis</keyword>
<protein>
    <recommendedName>
        <fullName evidence="3">pyruvate kinase</fullName>
        <ecNumber evidence="3">2.7.1.40</ecNumber>
    </recommendedName>
</protein>
<evidence type="ECO:0000256" key="9">
    <source>
        <dbReference type="ARBA" id="ARBA00022842"/>
    </source>
</evidence>
<dbReference type="InterPro" id="IPR015793">
    <property type="entry name" value="Pyrv_Knase_brl"/>
</dbReference>
<evidence type="ECO:0000256" key="10">
    <source>
        <dbReference type="ARBA" id="ARBA00023152"/>
    </source>
</evidence>
<dbReference type="GO" id="GO:0005524">
    <property type="term" value="F:ATP binding"/>
    <property type="evidence" value="ECO:0007669"/>
    <property type="project" value="UniProtKB-KW"/>
</dbReference>
<keyword evidence="8" id="KW-0067">ATP-binding</keyword>
<dbReference type="GO" id="GO:0000287">
    <property type="term" value="F:magnesium ion binding"/>
    <property type="evidence" value="ECO:0007669"/>
    <property type="project" value="InterPro"/>
</dbReference>
<evidence type="ECO:0000313" key="13">
    <source>
        <dbReference type="EMBL" id="SVD88563.1"/>
    </source>
</evidence>
<dbReference type="InterPro" id="IPR018209">
    <property type="entry name" value="Pyrv_Knase_AS"/>
</dbReference>
<sequence length="94" mass="10627">SVTEKDFTDIQLAIDLKADWIAMSFVRSADDLNLIRNELEKRNVQIPVIAKIEKPEAIENLNDIINAFDGILVARGDLGVEMPLEELPILQRKL</sequence>
<evidence type="ECO:0000256" key="2">
    <source>
        <dbReference type="ARBA" id="ARBA00008663"/>
    </source>
</evidence>